<accession>A0A0D2MTE3</accession>
<gene>
    <name evidence="1" type="ORF">MNEG_2122</name>
</gene>
<dbReference type="EMBL" id="KK100449">
    <property type="protein sequence ID" value="KIZ05845.1"/>
    <property type="molecule type" value="Genomic_DNA"/>
</dbReference>
<dbReference type="GeneID" id="25735000"/>
<dbReference type="Proteomes" id="UP000054498">
    <property type="component" value="Unassembled WGS sequence"/>
</dbReference>
<name>A0A0D2MTE3_9CHLO</name>
<proteinExistence type="predicted"/>
<protein>
    <submittedName>
        <fullName evidence="1">Uncharacterized protein</fullName>
    </submittedName>
</protein>
<evidence type="ECO:0000313" key="1">
    <source>
        <dbReference type="EMBL" id="KIZ05845.1"/>
    </source>
</evidence>
<dbReference type="KEGG" id="mng:MNEG_2122"/>
<sequence>MRARMQRQADRPADAVVITSLPFSQAVAQTHVQSRRTAYVAASAAATVAPAPNTQQPAVTLVADNVASVAATSLIAIRLEARRDSTNSRTCEALARAAADADWGRRLDAACKPQAVAQLLDLLAEIEALLL</sequence>
<evidence type="ECO:0000313" key="2">
    <source>
        <dbReference type="Proteomes" id="UP000054498"/>
    </source>
</evidence>
<dbReference type="AlphaFoldDB" id="A0A0D2MTE3"/>
<organism evidence="1 2">
    <name type="scientific">Monoraphidium neglectum</name>
    <dbReference type="NCBI Taxonomy" id="145388"/>
    <lineage>
        <taxon>Eukaryota</taxon>
        <taxon>Viridiplantae</taxon>
        <taxon>Chlorophyta</taxon>
        <taxon>core chlorophytes</taxon>
        <taxon>Chlorophyceae</taxon>
        <taxon>CS clade</taxon>
        <taxon>Sphaeropleales</taxon>
        <taxon>Selenastraceae</taxon>
        <taxon>Monoraphidium</taxon>
    </lineage>
</organism>
<keyword evidence="2" id="KW-1185">Reference proteome</keyword>
<reference evidence="1 2" key="1">
    <citation type="journal article" date="2013" name="BMC Genomics">
        <title>Reconstruction of the lipid metabolism for the microalga Monoraphidium neglectum from its genome sequence reveals characteristics suitable for biofuel production.</title>
        <authorList>
            <person name="Bogen C."/>
            <person name="Al-Dilaimi A."/>
            <person name="Albersmeier A."/>
            <person name="Wichmann J."/>
            <person name="Grundmann M."/>
            <person name="Rupp O."/>
            <person name="Lauersen K.J."/>
            <person name="Blifernez-Klassen O."/>
            <person name="Kalinowski J."/>
            <person name="Goesmann A."/>
            <person name="Mussgnug J.H."/>
            <person name="Kruse O."/>
        </authorList>
    </citation>
    <scope>NUCLEOTIDE SEQUENCE [LARGE SCALE GENOMIC DNA]</scope>
    <source>
        <strain evidence="1 2">SAG 48.87</strain>
    </source>
</reference>
<dbReference type="RefSeq" id="XP_013904864.1">
    <property type="nucleotide sequence ID" value="XM_014049410.1"/>
</dbReference>